<protein>
    <submittedName>
        <fullName evidence="7">Thiol:disulfide interchange protein</fullName>
    </submittedName>
</protein>
<evidence type="ECO:0000313" key="8">
    <source>
        <dbReference type="Proteomes" id="UP000887043"/>
    </source>
</evidence>
<keyword evidence="4" id="KW-0676">Redox-active center</keyword>
<dbReference type="GeneID" id="72479258"/>
<evidence type="ECO:0000313" key="7">
    <source>
        <dbReference type="EMBL" id="GJG27673.1"/>
    </source>
</evidence>
<proteinExistence type="predicted"/>
<reference evidence="7" key="1">
    <citation type="submission" date="2021-08" db="EMBL/GenBank/DDBJ databases">
        <title>Prevotella lacticifex sp. nov., isolated from rumen of cow.</title>
        <authorList>
            <person name="Shinkai T."/>
            <person name="Ikeyama N."/>
            <person name="Kumagai M."/>
            <person name="Ohmori H."/>
            <person name="Sakamoto M."/>
            <person name="Ohkuma M."/>
            <person name="Mitsumori M."/>
        </authorList>
    </citation>
    <scope>NUCLEOTIDE SEQUENCE</scope>
    <source>
        <strain evidence="7">DSM 11371</strain>
    </source>
</reference>
<dbReference type="GO" id="GO:0017004">
    <property type="term" value="P:cytochrome complex assembly"/>
    <property type="evidence" value="ECO:0007669"/>
    <property type="project" value="UniProtKB-KW"/>
</dbReference>
<dbReference type="PROSITE" id="PS51352">
    <property type="entry name" value="THIOREDOXIN_2"/>
    <property type="match status" value="1"/>
</dbReference>
<dbReference type="Proteomes" id="UP000887043">
    <property type="component" value="Unassembled WGS sequence"/>
</dbReference>
<dbReference type="InterPro" id="IPR000866">
    <property type="entry name" value="AhpC/TSA"/>
</dbReference>
<name>A0AA37HXU6_SEGBR</name>
<accession>A0AA37HXU6</accession>
<feature type="signal peptide" evidence="5">
    <location>
        <begin position="1"/>
        <end position="19"/>
    </location>
</feature>
<dbReference type="RefSeq" id="WP_006281334.1">
    <property type="nucleotide sequence ID" value="NZ_BPTR01000001.1"/>
</dbReference>
<keyword evidence="3" id="KW-1015">Disulfide bond</keyword>
<dbReference type="GO" id="GO:0030313">
    <property type="term" value="C:cell envelope"/>
    <property type="evidence" value="ECO:0007669"/>
    <property type="project" value="UniProtKB-SubCell"/>
</dbReference>
<feature type="domain" description="Thioredoxin" evidence="6">
    <location>
        <begin position="216"/>
        <end position="356"/>
    </location>
</feature>
<evidence type="ECO:0000256" key="4">
    <source>
        <dbReference type="ARBA" id="ARBA00023284"/>
    </source>
</evidence>
<dbReference type="InterPro" id="IPR013766">
    <property type="entry name" value="Thioredoxin_domain"/>
</dbReference>
<dbReference type="PANTHER" id="PTHR42852:SF6">
    <property type="entry name" value="THIOL:DISULFIDE INTERCHANGE PROTEIN DSBE"/>
    <property type="match status" value="1"/>
</dbReference>
<dbReference type="EMBL" id="BPTR01000001">
    <property type="protein sequence ID" value="GJG27673.1"/>
    <property type="molecule type" value="Genomic_DNA"/>
</dbReference>
<evidence type="ECO:0000256" key="1">
    <source>
        <dbReference type="ARBA" id="ARBA00004196"/>
    </source>
</evidence>
<organism evidence="7 8">
    <name type="scientific">Segatella bryantii</name>
    <name type="common">Prevotella bryantii</name>
    <dbReference type="NCBI Taxonomy" id="77095"/>
    <lineage>
        <taxon>Bacteria</taxon>
        <taxon>Pseudomonadati</taxon>
        <taxon>Bacteroidota</taxon>
        <taxon>Bacteroidia</taxon>
        <taxon>Bacteroidales</taxon>
        <taxon>Prevotellaceae</taxon>
        <taxon>Segatella</taxon>
    </lineage>
</organism>
<dbReference type="AlphaFoldDB" id="A0AA37HXU6"/>
<keyword evidence="5" id="KW-0732">Signal</keyword>
<dbReference type="Gene3D" id="3.40.30.10">
    <property type="entry name" value="Glutaredoxin"/>
    <property type="match status" value="1"/>
</dbReference>
<gene>
    <name evidence="7" type="ORF">PRRU23_13730</name>
</gene>
<dbReference type="CDD" id="cd02966">
    <property type="entry name" value="TlpA_like_family"/>
    <property type="match status" value="1"/>
</dbReference>
<evidence type="ECO:0000259" key="6">
    <source>
        <dbReference type="PROSITE" id="PS51352"/>
    </source>
</evidence>
<comment type="subcellular location">
    <subcellularLocation>
        <location evidence="1">Cell envelope</location>
    </subcellularLocation>
</comment>
<comment type="caution">
    <text evidence="7">The sequence shown here is derived from an EMBL/GenBank/DDBJ whole genome shotgun (WGS) entry which is preliminary data.</text>
</comment>
<dbReference type="PANTHER" id="PTHR42852">
    <property type="entry name" value="THIOL:DISULFIDE INTERCHANGE PROTEIN DSBE"/>
    <property type="match status" value="1"/>
</dbReference>
<keyword evidence="2" id="KW-0201">Cytochrome c-type biogenesis</keyword>
<dbReference type="InterPro" id="IPR050553">
    <property type="entry name" value="Thioredoxin_ResA/DsbE_sf"/>
</dbReference>
<sequence length="356" mass="40645">MKKILTLAVLLITTCTAFAEKIQFNVKGIVDKNTSKVLFYINDMNRNNPQIIPVKNGKFSITGIEERNAILYFMSSETAGVIAMNDGEDLNIDLIKDKIIFGSTANLELDNMLQNINSRAIQFDPVAEIFYKTEIAGTENSKLEREMANYYTQTSNMVVNYCLKHQNDVTPAYIIKEFYSLLNYKQFEQVLNPNSAYFSHPELDEAKGAFAMLAKRRPGINYHELNMIDANGKPAKLSQYLGNHYTLVDFWASWCGPYEQEVLYRKDAYKRYHNLGFDIVGVSLDSKENFWKDVIKSQELNWIQLSDLKGWESEAIVKYGLNIIPANVLIDPTGKIIATDLTGLDLMDKLAEIYQK</sequence>
<feature type="chain" id="PRO_5041283455" evidence="5">
    <location>
        <begin position="20"/>
        <end position="356"/>
    </location>
</feature>
<dbReference type="SUPFAM" id="SSF52833">
    <property type="entry name" value="Thioredoxin-like"/>
    <property type="match status" value="1"/>
</dbReference>
<evidence type="ECO:0000256" key="3">
    <source>
        <dbReference type="ARBA" id="ARBA00023157"/>
    </source>
</evidence>
<dbReference type="Pfam" id="PF00578">
    <property type="entry name" value="AhpC-TSA"/>
    <property type="match status" value="1"/>
</dbReference>
<evidence type="ECO:0000256" key="5">
    <source>
        <dbReference type="SAM" id="SignalP"/>
    </source>
</evidence>
<evidence type="ECO:0000256" key="2">
    <source>
        <dbReference type="ARBA" id="ARBA00022748"/>
    </source>
</evidence>
<dbReference type="InterPro" id="IPR036249">
    <property type="entry name" value="Thioredoxin-like_sf"/>
</dbReference>